<keyword evidence="11 15" id="KW-0067">ATP-binding</keyword>
<comment type="catalytic activity">
    <reaction evidence="14 15">
        <text>beta-D-fructose 6-phosphate + ATP = beta-D-fructose 1,6-bisphosphate + ADP + H(+)</text>
        <dbReference type="Rhea" id="RHEA:16109"/>
        <dbReference type="ChEBI" id="CHEBI:15378"/>
        <dbReference type="ChEBI" id="CHEBI:30616"/>
        <dbReference type="ChEBI" id="CHEBI:32966"/>
        <dbReference type="ChEBI" id="CHEBI:57634"/>
        <dbReference type="ChEBI" id="CHEBI:456216"/>
        <dbReference type="EC" id="2.7.1.11"/>
    </reaction>
</comment>
<keyword evidence="8 15" id="KW-0479">Metal-binding</keyword>
<keyword evidence="5 15" id="KW-0963">Cytoplasm</keyword>
<evidence type="ECO:0000259" key="16">
    <source>
        <dbReference type="Pfam" id="PF00365"/>
    </source>
</evidence>
<dbReference type="GO" id="GO:0042802">
    <property type="term" value="F:identical protein binding"/>
    <property type="evidence" value="ECO:0007669"/>
    <property type="project" value="TreeGrafter"/>
</dbReference>
<feature type="binding site" evidence="15">
    <location>
        <begin position="21"/>
        <end position="25"/>
    </location>
    <ligand>
        <name>ADP</name>
        <dbReference type="ChEBI" id="CHEBI:456216"/>
        <note>allosteric activator; ligand shared between dimeric partners</note>
    </ligand>
</feature>
<keyword evidence="10 15" id="KW-0418">Kinase</keyword>
<dbReference type="GO" id="GO:0006002">
    <property type="term" value="P:fructose 6-phosphate metabolic process"/>
    <property type="evidence" value="ECO:0007669"/>
    <property type="project" value="UniProtKB-UniRule"/>
</dbReference>
<dbReference type="InterPro" id="IPR035966">
    <property type="entry name" value="PKF_sf"/>
</dbReference>
<feature type="binding site" description="in other chain" evidence="15">
    <location>
        <position position="213"/>
    </location>
    <ligand>
        <name>ADP</name>
        <dbReference type="ChEBI" id="CHEBI:456216"/>
        <note>allosteric activator; ligand shared between dimeric partners</note>
    </ligand>
</feature>
<evidence type="ECO:0000256" key="5">
    <source>
        <dbReference type="ARBA" id="ARBA00022490"/>
    </source>
</evidence>
<dbReference type="AlphaFoldDB" id="A0A0E1X6X6"/>
<dbReference type="Gene3D" id="3.40.50.460">
    <property type="entry name" value="Phosphofructokinase domain"/>
    <property type="match status" value="1"/>
</dbReference>
<evidence type="ECO:0000256" key="1">
    <source>
        <dbReference type="ARBA" id="ARBA00001946"/>
    </source>
</evidence>
<dbReference type="HAMAP" id="MF_00339">
    <property type="entry name" value="Phosphofructokinase_I_B1"/>
    <property type="match status" value="1"/>
</dbReference>
<evidence type="ECO:0000256" key="6">
    <source>
        <dbReference type="ARBA" id="ARBA00022533"/>
    </source>
</evidence>
<name>A0A0E1X6X6_STAAU</name>
<sequence length="322" mass="34824">MKKIAVLTSGGDSPGMNAAVRAVVRTAIYNEIEVYGVYHGYQGLLNDDIHKLELGSVGDTIQRGGTFLYSARCPEFKEQEVRKVAIENLRKRGIEGLVVIGGDGSYRGAQRISEECKEIQTIGIPGTIDNDINGTDFTIGFDTALNTIIGLVDKIRDTASSHARTFIIEAMGRDCGDLALWAGLSVGAETIVVPEVKTDIKEIADKIEQGIKRGKKHSIVLVAEGCMTAQDCQKELSQFINVDNRVSVLGHVQRGGSPTGADRVLASRLGGYAVDLLMQGETAKGVGIKNNKIVATSFDEIFDGKDHKFDYSLYELANKLSI</sequence>
<keyword evidence="9 15" id="KW-0547">Nucleotide-binding</keyword>
<dbReference type="FunFam" id="3.40.50.450:FF:000001">
    <property type="entry name" value="ATP-dependent 6-phosphofructokinase"/>
    <property type="match status" value="1"/>
</dbReference>
<dbReference type="SUPFAM" id="SSF53784">
    <property type="entry name" value="Phosphofructokinase"/>
    <property type="match status" value="1"/>
</dbReference>
<evidence type="ECO:0000256" key="11">
    <source>
        <dbReference type="ARBA" id="ARBA00022840"/>
    </source>
</evidence>
<dbReference type="FunFam" id="3.40.50.460:FF:000002">
    <property type="entry name" value="ATP-dependent 6-phosphofructokinase"/>
    <property type="match status" value="1"/>
</dbReference>
<evidence type="ECO:0000256" key="14">
    <source>
        <dbReference type="ARBA" id="ARBA00048070"/>
    </source>
</evidence>
<comment type="similarity">
    <text evidence="15">Belongs to the phosphofructokinase type A (PFKA) family. ATP-dependent PFK group I subfamily. Prokaryotic clade 'B1' sub-subfamily.</text>
</comment>
<dbReference type="InterPro" id="IPR022953">
    <property type="entry name" value="ATP_PFK"/>
</dbReference>
<comment type="subunit">
    <text evidence="15">Homotetramer.</text>
</comment>
<dbReference type="GO" id="GO:0046872">
    <property type="term" value="F:metal ion binding"/>
    <property type="evidence" value="ECO:0007669"/>
    <property type="project" value="UniProtKB-KW"/>
</dbReference>
<evidence type="ECO:0000256" key="2">
    <source>
        <dbReference type="ARBA" id="ARBA00002659"/>
    </source>
</evidence>
<organism evidence="17">
    <name type="scientific">Staphylococcus aureus subsp. aureus MN8</name>
    <dbReference type="NCBI Taxonomy" id="548470"/>
    <lineage>
        <taxon>Bacteria</taxon>
        <taxon>Bacillati</taxon>
        <taxon>Bacillota</taxon>
        <taxon>Bacilli</taxon>
        <taxon>Bacillales</taxon>
        <taxon>Staphylococcaceae</taxon>
        <taxon>Staphylococcus</taxon>
    </lineage>
</organism>
<keyword evidence="13 15" id="KW-0324">Glycolysis</keyword>
<dbReference type="InterPro" id="IPR015912">
    <property type="entry name" value="Phosphofructokinase_CS"/>
</dbReference>
<comment type="caution">
    <text evidence="17">The sequence shown here is derived from an EMBL/GenBank/DDBJ whole genome shotgun (WGS) entry which is preliminary data.</text>
</comment>
<keyword evidence="7 15" id="KW-0808">Transferase</keyword>
<feature type="binding site" description="in other chain" evidence="15">
    <location>
        <begin position="251"/>
        <end position="254"/>
    </location>
    <ligand>
        <name>substrate</name>
        <note>ligand shared between dimeric partners</note>
    </ligand>
</feature>
<keyword evidence="12 15" id="KW-0460">Magnesium</keyword>
<evidence type="ECO:0000256" key="4">
    <source>
        <dbReference type="ARBA" id="ARBA00004679"/>
    </source>
</evidence>
<dbReference type="GO" id="GO:0005524">
    <property type="term" value="F:ATP binding"/>
    <property type="evidence" value="ECO:0007669"/>
    <property type="project" value="UniProtKB-UniRule"/>
</dbReference>
<dbReference type="Proteomes" id="UP000003455">
    <property type="component" value="Chromosome"/>
</dbReference>
<dbReference type="UniPathway" id="UPA00109">
    <property type="reaction ID" value="UER00182"/>
</dbReference>
<gene>
    <name evidence="15 17" type="primary">pfkA</name>
    <name evidence="17" type="ORF">HMPREF0769_11991</name>
</gene>
<feature type="binding site" evidence="15">
    <location>
        <begin position="102"/>
        <end position="105"/>
    </location>
    <ligand>
        <name>ATP</name>
        <dbReference type="ChEBI" id="CHEBI:30616"/>
    </ligand>
</feature>
<dbReference type="Pfam" id="PF00365">
    <property type="entry name" value="PFK"/>
    <property type="match status" value="1"/>
</dbReference>
<dbReference type="PIRSF" id="PIRSF000532">
    <property type="entry name" value="ATP_PFK_prok"/>
    <property type="match status" value="1"/>
</dbReference>
<evidence type="ECO:0000256" key="3">
    <source>
        <dbReference type="ARBA" id="ARBA00004496"/>
    </source>
</evidence>
<evidence type="ECO:0000256" key="10">
    <source>
        <dbReference type="ARBA" id="ARBA00022777"/>
    </source>
</evidence>
<feature type="binding site" description="in other chain" evidence="15">
    <location>
        <position position="224"/>
    </location>
    <ligand>
        <name>substrate</name>
        <note>ligand shared between dimeric partners</note>
    </ligand>
</feature>
<dbReference type="InterPro" id="IPR000023">
    <property type="entry name" value="Phosphofructokinase_dom"/>
</dbReference>
<dbReference type="GO" id="GO:0048029">
    <property type="term" value="F:monosaccharide binding"/>
    <property type="evidence" value="ECO:0007669"/>
    <property type="project" value="TreeGrafter"/>
</dbReference>
<dbReference type="PANTHER" id="PTHR13697">
    <property type="entry name" value="PHOSPHOFRUCTOKINASE"/>
    <property type="match status" value="1"/>
</dbReference>
<dbReference type="EC" id="2.7.1.11" evidence="15"/>
<comment type="activity regulation">
    <text evidence="15">Allosterically activated by ADP and other diphosphonucleosides, and allosterically inhibited by phosphoenolpyruvate.</text>
</comment>
<evidence type="ECO:0000256" key="13">
    <source>
        <dbReference type="ARBA" id="ARBA00023152"/>
    </source>
</evidence>
<feature type="binding site" description="in other chain" evidence="15">
    <location>
        <begin position="187"/>
        <end position="189"/>
    </location>
    <ligand>
        <name>ADP</name>
        <dbReference type="ChEBI" id="CHEBI:456216"/>
        <note>allosteric activator; ligand shared between dimeric partners</note>
    </ligand>
</feature>
<protein>
    <recommendedName>
        <fullName evidence="15">ATP-dependent 6-phosphofructokinase</fullName>
        <shortName evidence="15">ATP-PFK</shortName>
        <shortName evidence="15">Phosphofructokinase</shortName>
        <ecNumber evidence="15">2.7.1.11</ecNumber>
    </recommendedName>
    <alternativeName>
        <fullName evidence="15">Phosphohexokinase</fullName>
    </alternativeName>
</protein>
<feature type="binding site" description="in other chain" evidence="15">
    <location>
        <begin position="171"/>
        <end position="173"/>
    </location>
    <ligand>
        <name>substrate</name>
        <note>ligand shared between dimeric partners</note>
    </ligand>
</feature>
<dbReference type="RefSeq" id="WP_000717560.1">
    <property type="nucleotide sequence ID" value="NZ_CM000952.1"/>
</dbReference>
<feature type="binding site" evidence="15">
    <location>
        <position position="11"/>
    </location>
    <ligand>
        <name>ATP</name>
        <dbReference type="ChEBI" id="CHEBI:30616"/>
    </ligand>
</feature>
<dbReference type="SMR" id="A0A0E1X6X6"/>
<dbReference type="NCBIfam" id="TIGR02482">
    <property type="entry name" value="PFKA_ATP"/>
    <property type="match status" value="1"/>
</dbReference>
<dbReference type="PRINTS" id="PR00476">
    <property type="entry name" value="PHFRCTKINASE"/>
</dbReference>
<dbReference type="GO" id="GO:0070095">
    <property type="term" value="F:fructose-6-phosphate binding"/>
    <property type="evidence" value="ECO:0007669"/>
    <property type="project" value="TreeGrafter"/>
</dbReference>
<comment type="subcellular location">
    <subcellularLocation>
        <location evidence="3 15">Cytoplasm</location>
    </subcellularLocation>
</comment>
<proteinExistence type="inferred from homology"/>
<evidence type="ECO:0000256" key="7">
    <source>
        <dbReference type="ARBA" id="ARBA00022679"/>
    </source>
</evidence>
<dbReference type="GO" id="GO:0003872">
    <property type="term" value="F:6-phosphofructokinase activity"/>
    <property type="evidence" value="ECO:0007669"/>
    <property type="project" value="UniProtKB-UniRule"/>
</dbReference>
<feature type="binding site" evidence="15">
    <location>
        <begin position="72"/>
        <end position="73"/>
    </location>
    <ligand>
        <name>ATP</name>
        <dbReference type="ChEBI" id="CHEBI:30616"/>
    </ligand>
</feature>
<comment type="function">
    <text evidence="2 15">Catalyzes the phosphorylation of D-fructose 6-phosphate to fructose 1,6-bisphosphate by ATP, the first committing step of glycolysis.</text>
</comment>
<dbReference type="PANTHER" id="PTHR13697:SF4">
    <property type="entry name" value="ATP-DEPENDENT 6-PHOSPHOFRUCTOKINASE"/>
    <property type="match status" value="1"/>
</dbReference>
<evidence type="ECO:0000256" key="12">
    <source>
        <dbReference type="ARBA" id="ARBA00022842"/>
    </source>
</evidence>
<evidence type="ECO:0000256" key="15">
    <source>
        <dbReference type="HAMAP-Rule" id="MF_00339"/>
    </source>
</evidence>
<feature type="binding site" description="in other chain" evidence="15">
    <location>
        <position position="156"/>
    </location>
    <ligand>
        <name>ADP</name>
        <dbReference type="ChEBI" id="CHEBI:456216"/>
        <note>allosteric activator; ligand shared between dimeric partners</note>
    </ligand>
</feature>
<dbReference type="EMBL" id="ACJA02000004">
    <property type="protein sequence ID" value="EFH94370.1"/>
    <property type="molecule type" value="Genomic_DNA"/>
</dbReference>
<comment type="pathway">
    <text evidence="4 15">Carbohydrate degradation; glycolysis; D-glyceraldehyde 3-phosphate and glycerone phosphate from D-glucose: step 3/4.</text>
</comment>
<reference evidence="17" key="1">
    <citation type="submission" date="2010-05" db="EMBL/GenBank/DDBJ databases">
        <authorList>
            <person name="Muzny D."/>
            <person name="Qin X."/>
            <person name="Buhay C."/>
            <person name="Dugan-Rocha S."/>
            <person name="Ding Y."/>
            <person name="Chen G."/>
            <person name="Hawes A."/>
            <person name="Holder M."/>
            <person name="Jhangiani S."/>
            <person name="Johnson A."/>
            <person name="Khan Z."/>
            <person name="Li Z."/>
            <person name="Liu W."/>
            <person name="Liu X."/>
            <person name="Perez L."/>
            <person name="Shen H."/>
            <person name="Wang Q."/>
            <person name="Watt J."/>
            <person name="Xi L."/>
            <person name="Xin Y."/>
            <person name="Zhou J."/>
            <person name="Deng J."/>
            <person name="Jiang H."/>
            <person name="Liu Y."/>
            <person name="Qu J."/>
            <person name="Song X.-Z."/>
            <person name="Zhang L."/>
            <person name="Villasana D."/>
            <person name="Johnson A."/>
            <person name="Liu J."/>
            <person name="Liyanage D."/>
            <person name="Lorensuhewa L."/>
            <person name="Robinson T."/>
            <person name="Song A."/>
            <person name="Song B.-B."/>
            <person name="Dinh H."/>
            <person name="Thornton R."/>
            <person name="Coyle M."/>
            <person name="Francisco L."/>
            <person name="Jackson L."/>
            <person name="Javaid M."/>
            <person name="Korchina V."/>
            <person name="Kovar C."/>
            <person name="Mata R."/>
            <person name="Mathew T."/>
            <person name="Ngo R."/>
            <person name="Nguyen L."/>
            <person name="Nguyen N."/>
            <person name="Okwuonu G."/>
            <person name="Ongeri F."/>
            <person name="Pham C."/>
            <person name="Simmons D."/>
            <person name="Wilczek-Boney K."/>
            <person name="Hale W."/>
            <person name="Jakkamsetti A."/>
            <person name="Pham P."/>
            <person name="Ruth R."/>
            <person name="San Lucas F."/>
            <person name="Warren J."/>
            <person name="Zhang J."/>
            <person name="Zhao Z."/>
            <person name="Zhou C."/>
            <person name="Zhu D."/>
            <person name="Lee S."/>
            <person name="Bess C."/>
            <person name="Blankenburg K."/>
            <person name="Forbes L."/>
            <person name="Fu Q."/>
            <person name="Gubbala S."/>
            <person name="Hirani K."/>
            <person name="Jayaseelan J.C."/>
            <person name="Lara F."/>
            <person name="Munidasa M."/>
            <person name="Palculict T."/>
            <person name="Patil S."/>
            <person name="Pu L.-L."/>
            <person name="Saada N."/>
            <person name="Tang L."/>
            <person name="Weissenberger G."/>
            <person name="Zhu Y."/>
            <person name="Hemphill L."/>
            <person name="Shang Y."/>
            <person name="Youmans B."/>
            <person name="Ayvaz T."/>
            <person name="Ross M."/>
            <person name="Santibanez J."/>
            <person name="Aqrawi P."/>
            <person name="Gross S."/>
            <person name="Joshi V."/>
            <person name="Fowler G."/>
            <person name="Nazareth L."/>
            <person name="Reid J."/>
            <person name="Worley K."/>
            <person name="Petrosino J."/>
            <person name="Highlander S."/>
            <person name="Gibbs R."/>
        </authorList>
    </citation>
    <scope>NUCLEOTIDE SEQUENCE [LARGE SCALE GENOMIC DNA]</scope>
    <source>
        <strain evidence="17">MN8</strain>
    </source>
</reference>
<dbReference type="NCBIfam" id="NF002872">
    <property type="entry name" value="PRK03202.1"/>
    <property type="match status" value="1"/>
</dbReference>
<feature type="binding site" description="in other chain" evidence="15">
    <location>
        <begin position="215"/>
        <end position="217"/>
    </location>
    <ligand>
        <name>ADP</name>
        <dbReference type="ChEBI" id="CHEBI:456216"/>
        <note>allosteric activator; ligand shared between dimeric partners</note>
    </ligand>
</feature>
<dbReference type="Gene3D" id="3.40.50.450">
    <property type="match status" value="1"/>
</dbReference>
<feature type="active site" description="Proton acceptor" evidence="15">
    <location>
        <position position="129"/>
    </location>
</feature>
<comment type="caution">
    <text evidence="15">Lacks conserved residue(s) required for the propagation of feature annotation.</text>
</comment>
<feature type="domain" description="Phosphofructokinase" evidence="16">
    <location>
        <begin position="3"/>
        <end position="277"/>
    </location>
</feature>
<dbReference type="GO" id="GO:0005945">
    <property type="term" value="C:6-phosphofructokinase complex"/>
    <property type="evidence" value="ECO:0007669"/>
    <property type="project" value="TreeGrafter"/>
</dbReference>
<accession>A0A0E1X6X6</accession>
<dbReference type="PROSITE" id="PS00433">
    <property type="entry name" value="PHOSPHOFRUCTOKINASE"/>
    <property type="match status" value="1"/>
</dbReference>
<dbReference type="InterPro" id="IPR012828">
    <property type="entry name" value="PFKA_ATP_prok"/>
</dbReference>
<dbReference type="InterPro" id="IPR012003">
    <property type="entry name" value="ATP_PFK_prok-type"/>
</dbReference>
<feature type="binding site" description="in other chain" evidence="15">
    <location>
        <begin position="127"/>
        <end position="129"/>
    </location>
    <ligand>
        <name>substrate</name>
        <note>ligand shared between dimeric partners</note>
    </ligand>
</feature>
<dbReference type="GO" id="GO:0030388">
    <property type="term" value="P:fructose 1,6-bisphosphate metabolic process"/>
    <property type="evidence" value="ECO:0007669"/>
    <property type="project" value="TreeGrafter"/>
</dbReference>
<evidence type="ECO:0000313" key="17">
    <source>
        <dbReference type="EMBL" id="EFH94370.1"/>
    </source>
</evidence>
<evidence type="ECO:0000256" key="9">
    <source>
        <dbReference type="ARBA" id="ARBA00022741"/>
    </source>
</evidence>
<feature type="binding site" evidence="15">
    <location>
        <position position="245"/>
    </location>
    <ligand>
        <name>substrate</name>
        <note>ligand shared between dimeric partners</note>
    </ligand>
</feature>
<evidence type="ECO:0000256" key="8">
    <source>
        <dbReference type="ARBA" id="ARBA00022723"/>
    </source>
</evidence>
<comment type="cofactor">
    <cofactor evidence="1 15">
        <name>Mg(2+)</name>
        <dbReference type="ChEBI" id="CHEBI:18420"/>
    </cofactor>
</comment>
<dbReference type="GO" id="GO:0016208">
    <property type="term" value="F:AMP binding"/>
    <property type="evidence" value="ECO:0007669"/>
    <property type="project" value="TreeGrafter"/>
</dbReference>
<dbReference type="HOGENOM" id="CLU_020655_0_1_9"/>
<feature type="binding site" evidence="15">
    <location>
        <position position="103"/>
    </location>
    <ligand>
        <name>Mg(2+)</name>
        <dbReference type="ChEBI" id="CHEBI:18420"/>
        <note>catalytic</note>
    </ligand>
</feature>
<keyword evidence="6 15" id="KW-0021">Allosteric enzyme</keyword>
<feature type="binding site" evidence="15">
    <location>
        <position position="164"/>
    </location>
    <ligand>
        <name>substrate</name>
        <note>ligand shared between dimeric partners</note>
    </ligand>
</feature>
<dbReference type="GO" id="GO:0061621">
    <property type="term" value="P:canonical glycolysis"/>
    <property type="evidence" value="ECO:0007669"/>
    <property type="project" value="TreeGrafter"/>
</dbReference>